<evidence type="ECO:0000256" key="3">
    <source>
        <dbReference type="ARBA" id="ARBA00022722"/>
    </source>
</evidence>
<evidence type="ECO:0000259" key="8">
    <source>
        <dbReference type="Pfam" id="PF01850"/>
    </source>
</evidence>
<dbReference type="SUPFAM" id="SSF88723">
    <property type="entry name" value="PIN domain-like"/>
    <property type="match status" value="1"/>
</dbReference>
<gene>
    <name evidence="9" type="ORF">GCM10009843_06380</name>
</gene>
<keyword evidence="10" id="KW-1185">Reference proteome</keyword>
<keyword evidence="2" id="KW-1277">Toxin-antitoxin system</keyword>
<dbReference type="InterPro" id="IPR002716">
    <property type="entry name" value="PIN_dom"/>
</dbReference>
<dbReference type="InterPro" id="IPR029060">
    <property type="entry name" value="PIN-like_dom_sf"/>
</dbReference>
<evidence type="ECO:0000256" key="1">
    <source>
        <dbReference type="ARBA" id="ARBA00001946"/>
    </source>
</evidence>
<evidence type="ECO:0000313" key="10">
    <source>
        <dbReference type="Proteomes" id="UP001500575"/>
    </source>
</evidence>
<accession>A0ABP5JCX4</accession>
<keyword evidence="6" id="KW-0460">Magnesium</keyword>
<dbReference type="Gene3D" id="3.40.50.1010">
    <property type="entry name" value="5'-nuclease"/>
    <property type="match status" value="1"/>
</dbReference>
<dbReference type="EMBL" id="BAAAQQ010000002">
    <property type="protein sequence ID" value="GAA2116274.1"/>
    <property type="molecule type" value="Genomic_DNA"/>
</dbReference>
<reference evidence="10" key="1">
    <citation type="journal article" date="2019" name="Int. J. Syst. Evol. Microbiol.">
        <title>The Global Catalogue of Microorganisms (GCM) 10K type strain sequencing project: providing services to taxonomists for standard genome sequencing and annotation.</title>
        <authorList>
            <consortium name="The Broad Institute Genomics Platform"/>
            <consortium name="The Broad Institute Genome Sequencing Center for Infectious Disease"/>
            <person name="Wu L."/>
            <person name="Ma J."/>
        </authorList>
    </citation>
    <scope>NUCLEOTIDE SEQUENCE [LARGE SCALE GENOMIC DNA]</scope>
    <source>
        <strain evidence="10">JCM 16021</strain>
    </source>
</reference>
<evidence type="ECO:0000256" key="4">
    <source>
        <dbReference type="ARBA" id="ARBA00022723"/>
    </source>
</evidence>
<dbReference type="PANTHER" id="PTHR33653:SF1">
    <property type="entry name" value="RIBONUCLEASE VAPC2"/>
    <property type="match status" value="1"/>
</dbReference>
<evidence type="ECO:0000313" key="9">
    <source>
        <dbReference type="EMBL" id="GAA2116274.1"/>
    </source>
</evidence>
<comment type="caution">
    <text evidence="9">The sequence shown here is derived from an EMBL/GenBank/DDBJ whole genome shotgun (WGS) entry which is preliminary data.</text>
</comment>
<comment type="cofactor">
    <cofactor evidence="1">
        <name>Mg(2+)</name>
        <dbReference type="ChEBI" id="CHEBI:18420"/>
    </cofactor>
</comment>
<dbReference type="PANTHER" id="PTHR33653">
    <property type="entry name" value="RIBONUCLEASE VAPC2"/>
    <property type="match status" value="1"/>
</dbReference>
<keyword evidence="3" id="KW-0540">Nuclease</keyword>
<keyword evidence="5" id="KW-0378">Hydrolase</keyword>
<comment type="similarity">
    <text evidence="7">Belongs to the PINc/VapC protein family.</text>
</comment>
<evidence type="ECO:0000256" key="2">
    <source>
        <dbReference type="ARBA" id="ARBA00022649"/>
    </source>
</evidence>
<organism evidence="9 10">
    <name type="scientific">Nocardioides bigeumensis</name>
    <dbReference type="NCBI Taxonomy" id="433657"/>
    <lineage>
        <taxon>Bacteria</taxon>
        <taxon>Bacillati</taxon>
        <taxon>Actinomycetota</taxon>
        <taxon>Actinomycetes</taxon>
        <taxon>Propionibacteriales</taxon>
        <taxon>Nocardioidaceae</taxon>
        <taxon>Nocardioides</taxon>
    </lineage>
</organism>
<dbReference type="InterPro" id="IPR050556">
    <property type="entry name" value="Type_II_TA_system_RNase"/>
</dbReference>
<keyword evidence="4" id="KW-0479">Metal-binding</keyword>
<feature type="domain" description="PIN" evidence="8">
    <location>
        <begin position="9"/>
        <end position="124"/>
    </location>
</feature>
<sequence>MGSESTVTLVDSNVLLDIATEDATWSGWSADALARAIDLGQVCVNPVVYAEVSTRFDRIEHLDAFLPETVFRREPLPYSAGFVAGKAFLAYRRRGGVRRAPLPDLYIGAHAAVGRYRLLTRDAHRYRTFFPTVDLDSPASPG</sequence>
<dbReference type="Pfam" id="PF01850">
    <property type="entry name" value="PIN"/>
    <property type="match status" value="1"/>
</dbReference>
<evidence type="ECO:0000256" key="7">
    <source>
        <dbReference type="ARBA" id="ARBA00038093"/>
    </source>
</evidence>
<protein>
    <submittedName>
        <fullName evidence="9">Type II toxin-antitoxin system VapC family toxin</fullName>
    </submittedName>
</protein>
<evidence type="ECO:0000256" key="5">
    <source>
        <dbReference type="ARBA" id="ARBA00022801"/>
    </source>
</evidence>
<proteinExistence type="inferred from homology"/>
<name>A0ABP5JCX4_9ACTN</name>
<dbReference type="Proteomes" id="UP001500575">
    <property type="component" value="Unassembled WGS sequence"/>
</dbReference>
<evidence type="ECO:0000256" key="6">
    <source>
        <dbReference type="ARBA" id="ARBA00022842"/>
    </source>
</evidence>